<dbReference type="Pfam" id="PF13976">
    <property type="entry name" value="gag_pre-integrs"/>
    <property type="match status" value="1"/>
</dbReference>
<dbReference type="InterPro" id="IPR025724">
    <property type="entry name" value="GAG-pre-integrase_dom"/>
</dbReference>
<dbReference type="SUPFAM" id="SSF56672">
    <property type="entry name" value="DNA/RNA polymerases"/>
    <property type="match status" value="1"/>
</dbReference>
<gene>
    <name evidence="3" type="ORF">Tci_013464</name>
</gene>
<proteinExistence type="predicted"/>
<feature type="compositionally biased region" description="Basic and acidic residues" evidence="1">
    <location>
        <begin position="1525"/>
        <end position="1537"/>
    </location>
</feature>
<dbReference type="InterPro" id="IPR001584">
    <property type="entry name" value="Integrase_cat-core"/>
</dbReference>
<sequence length="1814" mass="208374">MSEKEDSYHDTIIDLEDKLKKNVDLILKLGNSLQGMFMLGPKPLSVYDRQLKHGLGYSNPYTLKQAISQCPKLYLASSLGNSKIPLNIRDNEYTLDDASKSQQKVKEKINHPIVVANKQNCWTVDYQQINALYKYFVPQKELFAKQIYFPYSFIHSDKNSNATASIPASMPRLNDASSVRRSMNRDSPDKNSVLANSKISAKKVAVYVRKNKQTDNTSANVISNKENVIDVDVANASKAKNLLCVSCEKGCYPGAFQMNMILGFFPGTRYANVLILCHDKCLANHRLNMHSNARRTLSTKSRTPKSSDTTYVVLQIRFSEKLAQSKTLDTTFVVSKPKIVVGSASKAKNKVSSALKANKRNLQEKSLSTYMKNKICTSRIWQKWFESRPNVMWSPVNTNPNVHNSCLSEKPSVSVKKWVAKFPIFPYVVSPYVTEGDDLLTGGCESNLYTISISDMAASSPVCLMSKVTLTKSWLWHRKISHLNFGTINDLTRLDLVDGLPKFKYEKDHLCFTYKRGKSKKASHPPKLVSSDNSKFELLHMDLCGPMRVASINRKKYILVIVDDYSRYTWVYFLHSKDETPEIIKKFIAQAQLNYKAKVCKIRTNNGTEFKNVTLKAHYEKLGILLFGNIKMVLNLYRRTKKIMETIHVKFDELTAMASEHDCLEPELQQFNNHSSSAEPMNTPSKEELYNFFGLMFEEYFGKKSSDTPINFAAQPTQLHKDSPSTSLITIDEHEAPPIETTFDEQTSPISLTEADELHQKDSADFDGNSQFVTYNPSSYKAIESSSTALKPSNVQNFHQKNKCDAENIVVRNKTRLVAKGYRQEEGIDFEESIAPVARLDVVRLFIAYAAHMNITIFQMDVKTAFLNGPLKEEVYVSQPEGFIDPEFPNHVYRLKKASYGLKQAHRAWYDKLSSFLIEHEFTKDFSKRFANLMKINFEMSMMGEQKFFLGLQSTPMATERLDANLQGTPTDQTTYRQLIEGLMYLTASRPDIAYATFVCSHYQARPMVKHLKEVKRIFWYLRQSYNKGLWYSKDFKFKLIAYSDADHVGCKDDCKSTLAGLQFLGGKLVSWSLKKQDCTAMSTAEAEYEHVEKGTVELYFVGTEYQLADLVTKALPKERFEYLVHRIVIIMALQQHIADVYPDEPCPPNKKELSLTLDDFRMIFHLPQATNNNHDSFVLPPSFFDMIPFYKNHLGFTMELKTPSSFKTTELLWEGIHYSLLHSTSLILYPRFTKIIIGYYMTNFFEISRRARDKYHNLKDDEMKQTKHYQMYAEMFGIDVPLTQSQPTESTQGTHRTPSAPRSTRLSPPAPVPMVGKVDKLILQDTLQVGLAEHKSRQEQEARENVALVKEYLASVEIEKMVEGQENVIDDSSIPRNVKHNILGTRLEPRSDKESSEVKFTDVVIHVNVYDEEKEDDEITDEVYELKRREKGKNVEEYRITPFPTPIRSRRIHTDIQVPEQVRNQVPVYVAEGLILERQMNKEEMDKMIAKAILQERRNIQTQISSQIQQLIANDIPSQVDASDDSHDNAHPEGENSAKQQKTSEYEAYVSGESSSGQDNVHKQDDDEIPTKQVSQDIIEEVSLNIDEAKLKKITDEMLRQRCTSGDENQYHIDQMKNFLKSDIRDPEAPALSLINQDLLYLKKENSRPEKIVLSLHNFPVVVFNNDDIEERTSIWIFYIRKQKEPGKPKEVIYLNLKIIQVIKTYWELGHEYKFITEIIARRANECSVSITEPDFQNLNKNDIEDMYLLIMNGKKVNLTAPIISFLEIEKHEMFFIIYEPVDGIIYKNSKKEKGVMRHLEIHKFCDATLIKV</sequence>
<dbReference type="SUPFAM" id="SSF53098">
    <property type="entry name" value="Ribonuclease H-like"/>
    <property type="match status" value="1"/>
</dbReference>
<dbReference type="GO" id="GO:0015074">
    <property type="term" value="P:DNA integration"/>
    <property type="evidence" value="ECO:0007669"/>
    <property type="project" value="InterPro"/>
</dbReference>
<dbReference type="Gene3D" id="3.30.420.10">
    <property type="entry name" value="Ribonuclease H-like superfamily/Ribonuclease H"/>
    <property type="match status" value="1"/>
</dbReference>
<comment type="caution">
    <text evidence="3">The sequence shown here is derived from an EMBL/GenBank/DDBJ whole genome shotgun (WGS) entry which is preliminary data.</text>
</comment>
<name>A0A6L2JWX3_TANCI</name>
<dbReference type="InterPro" id="IPR012337">
    <property type="entry name" value="RNaseH-like_sf"/>
</dbReference>
<evidence type="ECO:0000259" key="2">
    <source>
        <dbReference type="PROSITE" id="PS50994"/>
    </source>
</evidence>
<dbReference type="InterPro" id="IPR013103">
    <property type="entry name" value="RVT_2"/>
</dbReference>
<dbReference type="EMBL" id="BKCJ010001444">
    <property type="protein sequence ID" value="GEU41486.1"/>
    <property type="molecule type" value="Genomic_DNA"/>
</dbReference>
<dbReference type="InterPro" id="IPR036397">
    <property type="entry name" value="RNaseH_sf"/>
</dbReference>
<feature type="region of interest" description="Disordered" evidence="1">
    <location>
        <begin position="1284"/>
        <end position="1312"/>
    </location>
</feature>
<protein>
    <submittedName>
        <fullName evidence="3">Putative ribonuclease H-like domain-containing protein</fullName>
    </submittedName>
</protein>
<feature type="domain" description="Integrase catalytic" evidence="2">
    <location>
        <begin position="522"/>
        <end position="717"/>
    </location>
</feature>
<dbReference type="Pfam" id="PF07727">
    <property type="entry name" value="RVT_2"/>
    <property type="match status" value="1"/>
</dbReference>
<dbReference type="GO" id="GO:0003676">
    <property type="term" value="F:nucleic acid binding"/>
    <property type="evidence" value="ECO:0007669"/>
    <property type="project" value="InterPro"/>
</dbReference>
<dbReference type="Pfam" id="PF00665">
    <property type="entry name" value="rve"/>
    <property type="match status" value="1"/>
</dbReference>
<dbReference type="CDD" id="cd09272">
    <property type="entry name" value="RNase_HI_RT_Ty1"/>
    <property type="match status" value="1"/>
</dbReference>
<evidence type="ECO:0000256" key="1">
    <source>
        <dbReference type="SAM" id="MobiDB-lite"/>
    </source>
</evidence>
<dbReference type="PANTHER" id="PTHR11439">
    <property type="entry name" value="GAG-POL-RELATED RETROTRANSPOSON"/>
    <property type="match status" value="1"/>
</dbReference>
<evidence type="ECO:0000313" key="3">
    <source>
        <dbReference type="EMBL" id="GEU41486.1"/>
    </source>
</evidence>
<reference evidence="3" key="1">
    <citation type="journal article" date="2019" name="Sci. Rep.">
        <title>Draft genome of Tanacetum cinerariifolium, the natural source of mosquito coil.</title>
        <authorList>
            <person name="Yamashiro T."/>
            <person name="Shiraishi A."/>
            <person name="Satake H."/>
            <person name="Nakayama K."/>
        </authorList>
    </citation>
    <scope>NUCLEOTIDE SEQUENCE</scope>
</reference>
<dbReference type="InterPro" id="IPR043502">
    <property type="entry name" value="DNA/RNA_pol_sf"/>
</dbReference>
<accession>A0A6L2JWX3</accession>
<feature type="compositionally biased region" description="Polar residues" evidence="1">
    <location>
        <begin position="1284"/>
        <end position="1307"/>
    </location>
</feature>
<feature type="region of interest" description="Disordered" evidence="1">
    <location>
        <begin position="1519"/>
        <end position="1574"/>
    </location>
</feature>
<dbReference type="PROSITE" id="PS50994">
    <property type="entry name" value="INTEGRASE"/>
    <property type="match status" value="1"/>
</dbReference>
<dbReference type="PANTHER" id="PTHR11439:SF509">
    <property type="entry name" value="RNA-DIRECTED DNA POLYMERASE"/>
    <property type="match status" value="1"/>
</dbReference>
<organism evidence="3">
    <name type="scientific">Tanacetum cinerariifolium</name>
    <name type="common">Dalmatian daisy</name>
    <name type="synonym">Chrysanthemum cinerariifolium</name>
    <dbReference type="NCBI Taxonomy" id="118510"/>
    <lineage>
        <taxon>Eukaryota</taxon>
        <taxon>Viridiplantae</taxon>
        <taxon>Streptophyta</taxon>
        <taxon>Embryophyta</taxon>
        <taxon>Tracheophyta</taxon>
        <taxon>Spermatophyta</taxon>
        <taxon>Magnoliopsida</taxon>
        <taxon>eudicotyledons</taxon>
        <taxon>Gunneridae</taxon>
        <taxon>Pentapetalae</taxon>
        <taxon>asterids</taxon>
        <taxon>campanulids</taxon>
        <taxon>Asterales</taxon>
        <taxon>Asteraceae</taxon>
        <taxon>Asteroideae</taxon>
        <taxon>Anthemideae</taxon>
        <taxon>Anthemidinae</taxon>
        <taxon>Tanacetum</taxon>
    </lineage>
</organism>